<keyword evidence="2" id="KW-0175">Coiled coil</keyword>
<dbReference type="GO" id="GO:0015562">
    <property type="term" value="F:efflux transmembrane transporter activity"/>
    <property type="evidence" value="ECO:0007669"/>
    <property type="project" value="TreeGrafter"/>
</dbReference>
<dbReference type="SUPFAM" id="SSF111369">
    <property type="entry name" value="HlyD-like secretion proteins"/>
    <property type="match status" value="1"/>
</dbReference>
<name>A0AA95NKT2_9BURK</name>
<dbReference type="Pfam" id="PF25954">
    <property type="entry name" value="Beta-barrel_RND_2"/>
    <property type="match status" value="1"/>
</dbReference>
<evidence type="ECO:0000256" key="2">
    <source>
        <dbReference type="SAM" id="Coils"/>
    </source>
</evidence>
<dbReference type="Gene3D" id="2.40.30.170">
    <property type="match status" value="1"/>
</dbReference>
<evidence type="ECO:0000313" key="5">
    <source>
        <dbReference type="EMBL" id="WIT11471.1"/>
    </source>
</evidence>
<evidence type="ECO:0000259" key="3">
    <source>
        <dbReference type="Pfam" id="PF25917"/>
    </source>
</evidence>
<evidence type="ECO:0000313" key="6">
    <source>
        <dbReference type="Proteomes" id="UP001177769"/>
    </source>
</evidence>
<gene>
    <name evidence="5" type="ORF">PFX98_21675</name>
</gene>
<accession>A0AA95NKT2</accession>
<dbReference type="Gene3D" id="2.40.50.100">
    <property type="match status" value="1"/>
</dbReference>
<dbReference type="InterPro" id="IPR006143">
    <property type="entry name" value="RND_pump_MFP"/>
</dbReference>
<dbReference type="Gene3D" id="2.40.420.20">
    <property type="match status" value="1"/>
</dbReference>
<dbReference type="InterPro" id="IPR058625">
    <property type="entry name" value="MdtA-like_BSH"/>
</dbReference>
<dbReference type="RefSeq" id="WP_285232552.1">
    <property type="nucleotide sequence ID" value="NZ_CP116346.1"/>
</dbReference>
<dbReference type="Proteomes" id="UP001177769">
    <property type="component" value="Chromosome"/>
</dbReference>
<organism evidence="5 6">
    <name type="scientific">Paucibacter sediminis</name>
    <dbReference type="NCBI Taxonomy" id="3019553"/>
    <lineage>
        <taxon>Bacteria</taxon>
        <taxon>Pseudomonadati</taxon>
        <taxon>Pseudomonadota</taxon>
        <taxon>Betaproteobacteria</taxon>
        <taxon>Burkholderiales</taxon>
        <taxon>Sphaerotilaceae</taxon>
        <taxon>Roseateles</taxon>
    </lineage>
</organism>
<proteinExistence type="inferred from homology"/>
<evidence type="ECO:0000259" key="4">
    <source>
        <dbReference type="Pfam" id="PF25954"/>
    </source>
</evidence>
<dbReference type="Gene3D" id="1.10.287.470">
    <property type="entry name" value="Helix hairpin bin"/>
    <property type="match status" value="1"/>
</dbReference>
<feature type="domain" description="Multidrug resistance protein MdtA-like barrel-sandwich hybrid" evidence="3">
    <location>
        <begin position="77"/>
        <end position="204"/>
    </location>
</feature>
<feature type="coiled-coil region" evidence="2">
    <location>
        <begin position="114"/>
        <end position="172"/>
    </location>
</feature>
<keyword evidence="6" id="KW-1185">Reference proteome</keyword>
<protein>
    <submittedName>
        <fullName evidence="5">Efflux RND transporter periplasmic adaptor subunit</fullName>
    </submittedName>
</protein>
<dbReference type="AlphaFoldDB" id="A0AA95NKT2"/>
<dbReference type="KEGG" id="pais:PFX98_21675"/>
<dbReference type="PANTHER" id="PTHR30469:SF15">
    <property type="entry name" value="HLYD FAMILY OF SECRETION PROTEINS"/>
    <property type="match status" value="1"/>
</dbReference>
<dbReference type="Pfam" id="PF25917">
    <property type="entry name" value="BSH_RND"/>
    <property type="match status" value="1"/>
</dbReference>
<dbReference type="InterPro" id="IPR058792">
    <property type="entry name" value="Beta-barrel_RND_2"/>
</dbReference>
<dbReference type="GO" id="GO:1990281">
    <property type="term" value="C:efflux pump complex"/>
    <property type="evidence" value="ECO:0007669"/>
    <property type="project" value="TreeGrafter"/>
</dbReference>
<reference evidence="5" key="1">
    <citation type="submission" date="2023-01" db="EMBL/GenBank/DDBJ databases">
        <title>Whole genome sequence of Paucibacter sp. S2-9 isolated from pond sediment.</title>
        <authorList>
            <person name="Jung J.Y."/>
        </authorList>
    </citation>
    <scope>NUCLEOTIDE SEQUENCE</scope>
    <source>
        <strain evidence="5">S2-9</strain>
    </source>
</reference>
<comment type="similarity">
    <text evidence="1">Belongs to the membrane fusion protein (MFP) (TC 8.A.1) family.</text>
</comment>
<sequence length="382" mass="38977">MKAGWKIAVPVLALLIVGGLGASYLKGKKAREAEAAAPKPATVLELGALDLVTLKPQRFARSLDISGSLRAVDMALLKAKVAAELKSLAVREGDTVHAGQLLGQLDATEFDWRLRQAEQTALAAKAQLDIASRSASNNRALVAQGFISSTALEAAQSSEANAKANLLAAEAAVELARKSLADTRLLAPIAGQVSQRLAQPGERVAVDGRILEIVDLSRLELEAAVPAEQAAGLKIGAPALLQVEGLAAPVQAQVARISPSAQAGSRAVLAYLRVAGQAGLRHGMFARGRLVLEEREALALPTGAVRVDRAQPYVLLADAGKVRAQVVQLGAAGEQGGVPALELRGGLAAGAQVLTAAAGAVAEGSLVRVAPTATSAASGAAH</sequence>
<dbReference type="EMBL" id="CP116346">
    <property type="protein sequence ID" value="WIT11471.1"/>
    <property type="molecule type" value="Genomic_DNA"/>
</dbReference>
<dbReference type="PANTHER" id="PTHR30469">
    <property type="entry name" value="MULTIDRUG RESISTANCE PROTEIN MDTA"/>
    <property type="match status" value="1"/>
</dbReference>
<evidence type="ECO:0000256" key="1">
    <source>
        <dbReference type="ARBA" id="ARBA00009477"/>
    </source>
</evidence>
<feature type="domain" description="CusB-like beta-barrel" evidence="4">
    <location>
        <begin position="221"/>
        <end position="291"/>
    </location>
</feature>
<dbReference type="NCBIfam" id="TIGR01730">
    <property type="entry name" value="RND_mfp"/>
    <property type="match status" value="1"/>
</dbReference>